<dbReference type="RefSeq" id="WP_083600036.1">
    <property type="nucleotide sequence ID" value="NZ_FQZO01000012.1"/>
</dbReference>
<keyword evidence="3" id="KW-1003">Cell membrane</keyword>
<dbReference type="OrthoDB" id="9815089at2"/>
<protein>
    <submittedName>
        <fullName evidence="10">PTS system, mannose-specific IIC component</fullName>
    </submittedName>
</protein>
<dbReference type="Proteomes" id="UP000184080">
    <property type="component" value="Unassembled WGS sequence"/>
</dbReference>
<dbReference type="AlphaFoldDB" id="A0A1M6NTC2"/>
<dbReference type="EMBL" id="FQZO01000012">
    <property type="protein sequence ID" value="SHJ98878.1"/>
    <property type="molecule type" value="Genomic_DNA"/>
</dbReference>
<dbReference type="Pfam" id="PF03609">
    <property type="entry name" value="EII-Sor"/>
    <property type="match status" value="1"/>
</dbReference>
<feature type="transmembrane region" description="Helical" evidence="9">
    <location>
        <begin position="74"/>
        <end position="91"/>
    </location>
</feature>
<evidence type="ECO:0000256" key="2">
    <source>
        <dbReference type="ARBA" id="ARBA00022448"/>
    </source>
</evidence>
<proteinExistence type="predicted"/>
<organism evidence="10 11">
    <name type="scientific">Clostridium amylolyticum</name>
    <dbReference type="NCBI Taxonomy" id="1121298"/>
    <lineage>
        <taxon>Bacteria</taxon>
        <taxon>Bacillati</taxon>
        <taxon>Bacillota</taxon>
        <taxon>Clostridia</taxon>
        <taxon>Eubacteriales</taxon>
        <taxon>Clostridiaceae</taxon>
        <taxon>Clostridium</taxon>
    </lineage>
</organism>
<evidence type="ECO:0000256" key="1">
    <source>
        <dbReference type="ARBA" id="ARBA00004651"/>
    </source>
</evidence>
<name>A0A1M6NTC2_9CLOT</name>
<keyword evidence="4" id="KW-0762">Sugar transport</keyword>
<dbReference type="InterPro" id="IPR004700">
    <property type="entry name" value="PTS_IIC_man"/>
</dbReference>
<dbReference type="InterPro" id="IPR050303">
    <property type="entry name" value="GatZ_KbaZ_carbometab"/>
</dbReference>
<keyword evidence="8 9" id="KW-0472">Membrane</keyword>
<feature type="transmembrane region" description="Helical" evidence="9">
    <location>
        <begin position="97"/>
        <end position="116"/>
    </location>
</feature>
<dbReference type="GO" id="GO:0009401">
    <property type="term" value="P:phosphoenolpyruvate-dependent sugar phosphotransferase system"/>
    <property type="evidence" value="ECO:0007669"/>
    <property type="project" value="UniProtKB-KW"/>
</dbReference>
<evidence type="ECO:0000256" key="5">
    <source>
        <dbReference type="ARBA" id="ARBA00022683"/>
    </source>
</evidence>
<reference evidence="10 11" key="1">
    <citation type="submission" date="2016-11" db="EMBL/GenBank/DDBJ databases">
        <authorList>
            <person name="Jaros S."/>
            <person name="Januszkiewicz K."/>
            <person name="Wedrychowicz H."/>
        </authorList>
    </citation>
    <scope>NUCLEOTIDE SEQUENCE [LARGE SCALE GENOMIC DNA]</scope>
    <source>
        <strain evidence="10 11">DSM 21864</strain>
    </source>
</reference>
<dbReference type="PROSITE" id="PS51106">
    <property type="entry name" value="PTS_EIIC_TYPE_4"/>
    <property type="match status" value="1"/>
</dbReference>
<keyword evidence="2" id="KW-0813">Transport</keyword>
<evidence type="ECO:0000256" key="3">
    <source>
        <dbReference type="ARBA" id="ARBA00022475"/>
    </source>
</evidence>
<gene>
    <name evidence="10" type="ORF">SAMN05444401_0315</name>
</gene>
<keyword evidence="11" id="KW-1185">Reference proteome</keyword>
<feature type="transmembrane region" description="Helical" evidence="9">
    <location>
        <begin position="190"/>
        <end position="207"/>
    </location>
</feature>
<evidence type="ECO:0000256" key="7">
    <source>
        <dbReference type="ARBA" id="ARBA00022989"/>
    </source>
</evidence>
<keyword evidence="6 9" id="KW-0812">Transmembrane</keyword>
<evidence type="ECO:0000313" key="10">
    <source>
        <dbReference type="EMBL" id="SHJ98878.1"/>
    </source>
</evidence>
<evidence type="ECO:0000256" key="8">
    <source>
        <dbReference type="ARBA" id="ARBA00023136"/>
    </source>
</evidence>
<dbReference type="STRING" id="1121298.SAMN05444401_0315"/>
<evidence type="ECO:0000256" key="6">
    <source>
        <dbReference type="ARBA" id="ARBA00022692"/>
    </source>
</evidence>
<feature type="transmembrane region" description="Helical" evidence="9">
    <location>
        <begin position="213"/>
        <end position="238"/>
    </location>
</feature>
<keyword evidence="5" id="KW-0598">Phosphotransferase system</keyword>
<feature type="transmembrane region" description="Helical" evidence="9">
    <location>
        <begin position="36"/>
        <end position="62"/>
    </location>
</feature>
<evidence type="ECO:0000256" key="4">
    <source>
        <dbReference type="ARBA" id="ARBA00022597"/>
    </source>
</evidence>
<comment type="subcellular location">
    <subcellularLocation>
        <location evidence="1">Cell membrane</location>
        <topology evidence="1">Multi-pass membrane protein</topology>
    </subcellularLocation>
</comment>
<dbReference type="PANTHER" id="PTHR32502:SF28">
    <property type="entry name" value="PHOSPHOTRANSFERASE SYSTEM SUGAR-SPECIFIC EIIC COMPONENT"/>
    <property type="match status" value="1"/>
</dbReference>
<keyword evidence="7 9" id="KW-1133">Transmembrane helix</keyword>
<dbReference type="PANTHER" id="PTHR32502">
    <property type="entry name" value="N-ACETYLGALACTOSAMINE PERMEASE II COMPONENT-RELATED"/>
    <property type="match status" value="1"/>
</dbReference>
<accession>A0A1M6NTC2</accession>
<dbReference type="GO" id="GO:0005886">
    <property type="term" value="C:plasma membrane"/>
    <property type="evidence" value="ECO:0007669"/>
    <property type="project" value="UniProtKB-SubCell"/>
</dbReference>
<feature type="transmembrane region" description="Helical" evidence="9">
    <location>
        <begin position="12"/>
        <end position="30"/>
    </location>
</feature>
<sequence>MQAINISNIQIILLVVFAAIAILDQLTTLLCLDKPIFVGLFVGLIMGDLRTGLIVGGAVQLMSSGLITAGGTTIPDYICGTTLGIVIASVSGQGPEFGIAMAAALSAIFAYFDIVARYTNVFFQRKAEKYWENDDFEGVERMNIMGAIPWGLSRALPLLIVLVILKTAGVDTVQFAIAQIPKWLMSGLKVSGQILPVVGIAVLLRILNTKEFIPFLLIGFGLAAYLNIPMLGVALFGLSMSLIMFKSRTRLVPAVNGGDDEDE</sequence>
<evidence type="ECO:0000256" key="9">
    <source>
        <dbReference type="SAM" id="Phobius"/>
    </source>
</evidence>
<evidence type="ECO:0000313" key="11">
    <source>
        <dbReference type="Proteomes" id="UP000184080"/>
    </source>
</evidence>